<keyword evidence="2" id="KW-1185">Reference proteome</keyword>
<comment type="caution">
    <text evidence="1">The sequence shown here is derived from an EMBL/GenBank/DDBJ whole genome shotgun (WGS) entry which is preliminary data.</text>
</comment>
<evidence type="ECO:0000313" key="2">
    <source>
        <dbReference type="Proteomes" id="UP001362999"/>
    </source>
</evidence>
<evidence type="ECO:0000313" key="1">
    <source>
        <dbReference type="EMBL" id="KAK7020881.1"/>
    </source>
</evidence>
<feature type="non-terminal residue" evidence="1">
    <location>
        <position position="57"/>
    </location>
</feature>
<feature type="non-terminal residue" evidence="1">
    <location>
        <position position="1"/>
    </location>
</feature>
<evidence type="ECO:0008006" key="3">
    <source>
        <dbReference type="Google" id="ProtNLM"/>
    </source>
</evidence>
<accession>A0AAW0B491</accession>
<sequence length="57" mass="6598">NYRQGRGKALTPFQKQFKKGRRSLNLDHLVTASIKQNISRWTCSCGQQQYNALLLCK</sequence>
<dbReference type="Proteomes" id="UP001362999">
    <property type="component" value="Unassembled WGS sequence"/>
</dbReference>
<reference evidence="1 2" key="1">
    <citation type="journal article" date="2024" name="J Genomics">
        <title>Draft genome sequencing and assembly of Favolaschia claudopus CIRM-BRFM 2984 isolated from oak limbs.</title>
        <authorList>
            <person name="Navarro D."/>
            <person name="Drula E."/>
            <person name="Chaduli D."/>
            <person name="Cazenave R."/>
            <person name="Ahrendt S."/>
            <person name="Wang J."/>
            <person name="Lipzen A."/>
            <person name="Daum C."/>
            <person name="Barry K."/>
            <person name="Grigoriev I.V."/>
            <person name="Favel A."/>
            <person name="Rosso M.N."/>
            <person name="Martin F."/>
        </authorList>
    </citation>
    <scope>NUCLEOTIDE SEQUENCE [LARGE SCALE GENOMIC DNA]</scope>
    <source>
        <strain evidence="1 2">CIRM-BRFM 2984</strain>
    </source>
</reference>
<gene>
    <name evidence="1" type="ORF">R3P38DRAFT_2363695</name>
</gene>
<organism evidence="1 2">
    <name type="scientific">Favolaschia claudopus</name>
    <dbReference type="NCBI Taxonomy" id="2862362"/>
    <lineage>
        <taxon>Eukaryota</taxon>
        <taxon>Fungi</taxon>
        <taxon>Dikarya</taxon>
        <taxon>Basidiomycota</taxon>
        <taxon>Agaricomycotina</taxon>
        <taxon>Agaricomycetes</taxon>
        <taxon>Agaricomycetidae</taxon>
        <taxon>Agaricales</taxon>
        <taxon>Marasmiineae</taxon>
        <taxon>Mycenaceae</taxon>
        <taxon>Favolaschia</taxon>
    </lineage>
</organism>
<dbReference type="EMBL" id="JAWWNJ010000040">
    <property type="protein sequence ID" value="KAK7020881.1"/>
    <property type="molecule type" value="Genomic_DNA"/>
</dbReference>
<protein>
    <recommendedName>
        <fullName evidence="3">Transposase</fullName>
    </recommendedName>
</protein>
<dbReference type="AlphaFoldDB" id="A0AAW0B491"/>
<proteinExistence type="predicted"/>
<name>A0AAW0B491_9AGAR</name>